<evidence type="ECO:0000313" key="1">
    <source>
        <dbReference type="EMBL" id="KMO67107.1"/>
    </source>
</evidence>
<proteinExistence type="predicted"/>
<evidence type="ECO:0000313" key="2">
    <source>
        <dbReference type="Proteomes" id="UP000036513"/>
    </source>
</evidence>
<organism evidence="1 2">
    <name type="scientific">Mycolicibacterium chlorophenolicum</name>
    <dbReference type="NCBI Taxonomy" id="37916"/>
    <lineage>
        <taxon>Bacteria</taxon>
        <taxon>Bacillati</taxon>
        <taxon>Actinomycetota</taxon>
        <taxon>Actinomycetes</taxon>
        <taxon>Mycobacteriales</taxon>
        <taxon>Mycobacteriaceae</taxon>
        <taxon>Mycolicibacterium</taxon>
    </lineage>
</organism>
<dbReference type="PATRIC" id="fig|37916.4.peg.6373"/>
<dbReference type="EMBL" id="JYNL01000069">
    <property type="protein sequence ID" value="KMO67107.1"/>
    <property type="molecule type" value="Genomic_DNA"/>
</dbReference>
<comment type="caution">
    <text evidence="1">The sequence shown here is derived from an EMBL/GenBank/DDBJ whole genome shotgun (WGS) entry which is preliminary data.</text>
</comment>
<accession>A0A0J6VBL4</accession>
<keyword evidence="2" id="KW-1185">Reference proteome</keyword>
<dbReference type="AlphaFoldDB" id="A0A0J6VBL4"/>
<dbReference type="Proteomes" id="UP000036513">
    <property type="component" value="Unassembled WGS sequence"/>
</dbReference>
<name>A0A0J6VBL4_9MYCO</name>
<dbReference type="RefSeq" id="WP_048473435.1">
    <property type="nucleotide sequence ID" value="NZ_JYNL01000069.1"/>
</dbReference>
<protein>
    <recommendedName>
        <fullName evidence="3">Bacteriophage protein</fullName>
    </recommendedName>
</protein>
<sequence>MTVRERSWPILPVGADGGIQLESDALPRVTHTVDGVDLNVIWAEVEAVVKKWNANRSALSALLAFFHTNSADAIPQSSDLDKFEKATELGVPEALRPPSNYLLLGYTFDDYDKASRFSWRALRDMTADQVRATLNYALEADNRLVNGTVLQRLFDPAQEENENGTPVYGMWTGNDGIKPPSYLGKTFAANHNHYLTSGATQVDSADVELLIKSVVEHGFGLDPGSQILLLVNPAQLEYISSFRAGVENASGVVANHDFVPSLGAPAFFTPNPIVGDRAPKDIEGLRIAGSYGLAWIVALDDIPENYMATVATYGNNSPGNAIGVREHVNPNYKGFRVIPGPVPGYPISESFYTRAFGVGTRRRGQAAVMQIKASGSYEAPEIYRS</sequence>
<gene>
    <name evidence="1" type="ORF">MCHLDSM_06356</name>
</gene>
<reference evidence="1 2" key="1">
    <citation type="journal article" date="2015" name="Genome Biol. Evol.">
        <title>Characterization of Three Mycobacterium spp. with Potential Use in Bioremediation by Genome Sequencing and Comparative Genomics.</title>
        <authorList>
            <person name="Das S."/>
            <person name="Pettersson B.M."/>
            <person name="Behra P.R."/>
            <person name="Ramesh M."/>
            <person name="Dasgupta S."/>
            <person name="Bhattacharya A."/>
            <person name="Kirsebom L.A."/>
        </authorList>
    </citation>
    <scope>NUCLEOTIDE SEQUENCE [LARGE SCALE GENOMIC DNA]</scope>
    <source>
        <strain evidence="1 2">DSM 43826</strain>
    </source>
</reference>
<evidence type="ECO:0008006" key="3">
    <source>
        <dbReference type="Google" id="ProtNLM"/>
    </source>
</evidence>